<feature type="compositionally biased region" description="Low complexity" evidence="7">
    <location>
        <begin position="237"/>
        <end position="252"/>
    </location>
</feature>
<keyword evidence="2 4" id="KW-0863">Zinc-finger</keyword>
<dbReference type="CDD" id="cd00590">
    <property type="entry name" value="RRM_SF"/>
    <property type="match status" value="1"/>
</dbReference>
<feature type="domain" description="R3H" evidence="11">
    <location>
        <begin position="678"/>
        <end position="742"/>
    </location>
</feature>
<dbReference type="GO" id="GO:0008270">
    <property type="term" value="F:zinc ion binding"/>
    <property type="evidence" value="ECO:0007669"/>
    <property type="project" value="UniProtKB-KW"/>
</dbReference>
<dbReference type="InterPro" id="IPR001374">
    <property type="entry name" value="R3H_dom"/>
</dbReference>
<dbReference type="SUPFAM" id="SSF54928">
    <property type="entry name" value="RNA-binding domain, RBD"/>
    <property type="match status" value="1"/>
</dbReference>
<dbReference type="EMBL" id="AOFI03000219">
    <property type="protein sequence ID" value="KAF4319369.1"/>
    <property type="molecule type" value="Genomic_DNA"/>
</dbReference>
<dbReference type="Gene3D" id="4.10.1000.10">
    <property type="entry name" value="Zinc finger, CCCH-type"/>
    <property type="match status" value="1"/>
</dbReference>
<feature type="region of interest" description="Disordered" evidence="7">
    <location>
        <begin position="527"/>
        <end position="681"/>
    </location>
</feature>
<gene>
    <name evidence="12" type="ORF">G195_007392</name>
</gene>
<comment type="caution">
    <text evidence="12">The sequence shown here is derived from an EMBL/GenBank/DDBJ whole genome shotgun (WGS) entry which is preliminary data.</text>
</comment>
<dbReference type="InterPro" id="IPR000315">
    <property type="entry name" value="Znf_B-box"/>
</dbReference>
<dbReference type="Proteomes" id="UP000702964">
    <property type="component" value="Unassembled WGS sequence"/>
</dbReference>
<dbReference type="InterPro" id="IPR012677">
    <property type="entry name" value="Nucleotide-bd_a/b_plait_sf"/>
</dbReference>
<feature type="domain" description="B box-type" evidence="10">
    <location>
        <begin position="319"/>
        <end position="365"/>
    </location>
</feature>
<dbReference type="GO" id="GO:0003723">
    <property type="term" value="F:RNA binding"/>
    <property type="evidence" value="ECO:0007669"/>
    <property type="project" value="UniProtKB-UniRule"/>
</dbReference>
<dbReference type="InterPro" id="IPR035979">
    <property type="entry name" value="RBD_domain_sf"/>
</dbReference>
<feature type="compositionally biased region" description="Acidic residues" evidence="7">
    <location>
        <begin position="561"/>
        <end position="571"/>
    </location>
</feature>
<feature type="zinc finger region" description="C3H1-type" evidence="6">
    <location>
        <begin position="156"/>
        <end position="183"/>
    </location>
</feature>
<dbReference type="Gene3D" id="3.30.70.330">
    <property type="match status" value="1"/>
</dbReference>
<evidence type="ECO:0008006" key="14">
    <source>
        <dbReference type="Google" id="ProtNLM"/>
    </source>
</evidence>
<evidence type="ECO:0000256" key="7">
    <source>
        <dbReference type="SAM" id="MobiDB-lite"/>
    </source>
</evidence>
<dbReference type="PROSITE" id="PS51061">
    <property type="entry name" value="R3H"/>
    <property type="match status" value="1"/>
</dbReference>
<keyword evidence="3 6" id="KW-0862">Zinc</keyword>
<organism evidence="12 13">
    <name type="scientific">Phytophthora kernoviae 00238/432</name>
    <dbReference type="NCBI Taxonomy" id="1284355"/>
    <lineage>
        <taxon>Eukaryota</taxon>
        <taxon>Sar</taxon>
        <taxon>Stramenopiles</taxon>
        <taxon>Oomycota</taxon>
        <taxon>Peronosporomycetes</taxon>
        <taxon>Peronosporales</taxon>
        <taxon>Peronosporaceae</taxon>
        <taxon>Phytophthora</taxon>
    </lineage>
</organism>
<proteinExistence type="predicted"/>
<evidence type="ECO:0000256" key="1">
    <source>
        <dbReference type="ARBA" id="ARBA00022723"/>
    </source>
</evidence>
<feature type="region of interest" description="Disordered" evidence="7">
    <location>
        <begin position="237"/>
        <end position="265"/>
    </location>
</feature>
<feature type="region of interest" description="Disordered" evidence="7">
    <location>
        <begin position="738"/>
        <end position="762"/>
    </location>
</feature>
<evidence type="ECO:0000313" key="12">
    <source>
        <dbReference type="EMBL" id="KAF4319369.1"/>
    </source>
</evidence>
<feature type="compositionally biased region" description="Acidic residues" evidence="7">
    <location>
        <begin position="644"/>
        <end position="654"/>
    </location>
</feature>
<reference evidence="12" key="1">
    <citation type="journal article" date="2015" name="Genom Data">
        <title>Draft genome sequences of Phytophthora kernoviae and Phytophthora ramorum lineage EU2 from Scotland.</title>
        <authorList>
            <person name="Sambles C."/>
            <person name="Schlenzig A."/>
            <person name="O'Neill P."/>
            <person name="Grant M."/>
            <person name="Studholme D.J."/>
        </authorList>
    </citation>
    <scope>NUCLEOTIDE SEQUENCE</scope>
    <source>
        <strain evidence="12">00238/432</strain>
    </source>
</reference>
<dbReference type="PROSITE" id="PS50103">
    <property type="entry name" value="ZF_C3H1"/>
    <property type="match status" value="3"/>
</dbReference>
<evidence type="ECO:0000256" key="5">
    <source>
        <dbReference type="PROSITE-ProRule" id="PRU00176"/>
    </source>
</evidence>
<keyword evidence="1 6" id="KW-0479">Metal-binding</keyword>
<dbReference type="PROSITE" id="PS50102">
    <property type="entry name" value="RRM"/>
    <property type="match status" value="1"/>
</dbReference>
<dbReference type="PROSITE" id="PS50119">
    <property type="entry name" value="ZF_BBOX"/>
    <property type="match status" value="1"/>
</dbReference>
<dbReference type="InterPro" id="IPR036867">
    <property type="entry name" value="R3H_dom_sf"/>
</dbReference>
<feature type="region of interest" description="Disordered" evidence="7">
    <location>
        <begin position="373"/>
        <end position="481"/>
    </location>
</feature>
<evidence type="ECO:0000259" key="9">
    <source>
        <dbReference type="PROSITE" id="PS50103"/>
    </source>
</evidence>
<feature type="domain" description="C3H1-type" evidence="9">
    <location>
        <begin position="78"/>
        <end position="105"/>
    </location>
</feature>
<evidence type="ECO:0000256" key="6">
    <source>
        <dbReference type="PROSITE-ProRule" id="PRU00723"/>
    </source>
</evidence>
<dbReference type="Pfam" id="PF00076">
    <property type="entry name" value="RRM_1"/>
    <property type="match status" value="1"/>
</dbReference>
<evidence type="ECO:0000256" key="3">
    <source>
        <dbReference type="ARBA" id="ARBA00022833"/>
    </source>
</evidence>
<evidence type="ECO:0000259" key="11">
    <source>
        <dbReference type="PROSITE" id="PS51061"/>
    </source>
</evidence>
<dbReference type="Gene3D" id="3.30.1370.50">
    <property type="entry name" value="R3H-like domain"/>
    <property type="match status" value="1"/>
</dbReference>
<evidence type="ECO:0000259" key="10">
    <source>
        <dbReference type="PROSITE" id="PS50119"/>
    </source>
</evidence>
<dbReference type="InterPro" id="IPR036855">
    <property type="entry name" value="Znf_CCCH_sf"/>
</dbReference>
<feature type="compositionally biased region" description="Acidic residues" evidence="7">
    <location>
        <begin position="430"/>
        <end position="454"/>
    </location>
</feature>
<dbReference type="SMART" id="SM00336">
    <property type="entry name" value="BBOX"/>
    <property type="match status" value="2"/>
</dbReference>
<dbReference type="CDD" id="cd19757">
    <property type="entry name" value="Bbox1"/>
    <property type="match status" value="2"/>
</dbReference>
<dbReference type="SUPFAM" id="SSF90229">
    <property type="entry name" value="CCCH zinc finger"/>
    <property type="match status" value="1"/>
</dbReference>
<reference evidence="12" key="2">
    <citation type="submission" date="2020-02" db="EMBL/GenBank/DDBJ databases">
        <authorList>
            <person name="Studholme D.J."/>
        </authorList>
    </citation>
    <scope>NUCLEOTIDE SEQUENCE</scope>
    <source>
        <strain evidence="12">00238/432</strain>
    </source>
</reference>
<name>A0A8J4S9N1_9STRA</name>
<sequence length="762" mass="82277">MNNGVTIQLSGVSPTMTEAVLMNMYRTYGPILRVKRNDTNAAHVTFERENHARKAVGATNGAVMNGETLNVSILKTFTKSSTPCRGFAAGKCHYGDLCKYLHVTDNAEFARPVVVSAEKAAKNKEKREKRTRKPTPEATQVPVATSSNIVLNAKGIPEGKVCHHFARGFCSQGSACGFAHIMGGSKPPELTGKVARICQFFASGVCTRGDACRFVHLPKEGGDNLTVTKPTLAVTKTPAAAPNAPIATSNANDASDSEDEEAQVQDKDSRTCIECEKPGVAVWKCAKCDGALYCDDCNGAVHKARVMAKHKRTKLPPVPKLPRCGECESNVACVRCEQCDVPFCAPCDASVHKFKSLRKHVRVKLNGVDVKSKRKTKEVRVQPEKKQVEKKKEEFAHTKKEEKKKEEKKKQVKPVEPVPYVESVPQLDFSSDESSDSEDEEETNALVGDDDDESMPLASSITAIADDSSKEAESDEDFDDVKPNVARAVITDFVAKVQPPQISEEAEDEEALPKPIVKASAIARSIAGEVSSDSSDESECEAPSKPAVKSTPTVKPTVDEMSSESSDDEDVVPFKSAVKTAVKPTPAPKPVVKKQVVKEISSSSSDDSSDDSDEEVPSKPATKPTPVQKSIVKKADSSSSSESDSSDDSSEDEAPAPKMIPVRRVPAPARNQASGISEGNPHTLVKKIEVFNESGDSEELHLDANLNGFERLLAHDCAERLGLAHESTGTGLERHIIISRRGTKRPAANPTGSKSKKSKHHY</sequence>
<evidence type="ECO:0000256" key="4">
    <source>
        <dbReference type="PROSITE-ProRule" id="PRU00024"/>
    </source>
</evidence>
<dbReference type="Pfam" id="PF01424">
    <property type="entry name" value="R3H"/>
    <property type="match status" value="1"/>
</dbReference>
<feature type="compositionally biased region" description="Low complexity" evidence="7">
    <location>
        <begin position="414"/>
        <end position="425"/>
    </location>
</feature>
<feature type="compositionally biased region" description="Basic and acidic residues" evidence="7">
    <location>
        <begin position="119"/>
        <end position="128"/>
    </location>
</feature>
<dbReference type="InterPro" id="IPR000504">
    <property type="entry name" value="RRM_dom"/>
</dbReference>
<dbReference type="SMART" id="SM00360">
    <property type="entry name" value="RRM"/>
    <property type="match status" value="1"/>
</dbReference>
<evidence type="ECO:0000313" key="13">
    <source>
        <dbReference type="Proteomes" id="UP000702964"/>
    </source>
</evidence>
<dbReference type="SMART" id="SM00356">
    <property type="entry name" value="ZnF_C3H1"/>
    <property type="match status" value="3"/>
</dbReference>
<feature type="domain" description="RRM" evidence="8">
    <location>
        <begin position="5"/>
        <end position="76"/>
    </location>
</feature>
<feature type="compositionally biased region" description="Basic and acidic residues" evidence="7">
    <location>
        <begin position="378"/>
        <end position="409"/>
    </location>
</feature>
<evidence type="ECO:0000259" key="8">
    <source>
        <dbReference type="PROSITE" id="PS50102"/>
    </source>
</evidence>
<keyword evidence="5" id="KW-0694">RNA-binding</keyword>
<feature type="domain" description="C3H1-type" evidence="9">
    <location>
        <begin position="192"/>
        <end position="219"/>
    </location>
</feature>
<dbReference type="Gene3D" id="3.30.1370.210">
    <property type="match status" value="1"/>
</dbReference>
<dbReference type="Pfam" id="PF00642">
    <property type="entry name" value="zf-CCCH"/>
    <property type="match status" value="1"/>
</dbReference>
<accession>A0A8J4S9N1</accession>
<dbReference type="AlphaFoldDB" id="A0A8J4S9N1"/>
<dbReference type="SUPFAM" id="SSF57845">
    <property type="entry name" value="B-box zinc-binding domain"/>
    <property type="match status" value="1"/>
</dbReference>
<evidence type="ECO:0000256" key="2">
    <source>
        <dbReference type="ARBA" id="ARBA00022771"/>
    </source>
</evidence>
<dbReference type="InterPro" id="IPR000571">
    <property type="entry name" value="Znf_CCCH"/>
</dbReference>
<feature type="zinc finger region" description="C3H1-type" evidence="6">
    <location>
        <begin position="78"/>
        <end position="105"/>
    </location>
</feature>
<protein>
    <recommendedName>
        <fullName evidence="14">RING-type E3 ubiquitin transferase</fullName>
    </recommendedName>
</protein>
<dbReference type="SMART" id="SM00393">
    <property type="entry name" value="R3H"/>
    <property type="match status" value="1"/>
</dbReference>
<feature type="region of interest" description="Disordered" evidence="7">
    <location>
        <begin position="119"/>
        <end position="140"/>
    </location>
</feature>
<feature type="zinc finger region" description="C3H1-type" evidence="6">
    <location>
        <begin position="192"/>
        <end position="219"/>
    </location>
</feature>
<dbReference type="SUPFAM" id="SSF82708">
    <property type="entry name" value="R3H domain"/>
    <property type="match status" value="1"/>
</dbReference>
<feature type="domain" description="C3H1-type" evidence="9">
    <location>
        <begin position="156"/>
        <end position="183"/>
    </location>
</feature>